<dbReference type="Proteomes" id="UP001642409">
    <property type="component" value="Unassembled WGS sequence"/>
</dbReference>
<evidence type="ECO:0000313" key="1">
    <source>
        <dbReference type="EMBL" id="CAI9912480.1"/>
    </source>
</evidence>
<keyword evidence="3" id="KW-1185">Reference proteome</keyword>
<comment type="caution">
    <text evidence="1">The sequence shown here is derived from an EMBL/GenBank/DDBJ whole genome shotgun (WGS) entry which is preliminary data.</text>
</comment>
<proteinExistence type="predicted"/>
<dbReference type="AlphaFoldDB" id="A0AA86N4D8"/>
<name>A0AA86N4D8_9EUKA</name>
<reference evidence="1" key="1">
    <citation type="submission" date="2023-06" db="EMBL/GenBank/DDBJ databases">
        <authorList>
            <person name="Kurt Z."/>
        </authorList>
    </citation>
    <scope>NUCLEOTIDE SEQUENCE</scope>
</reference>
<protein>
    <submittedName>
        <fullName evidence="1">Uncharacterized protein</fullName>
    </submittedName>
</protein>
<evidence type="ECO:0000313" key="2">
    <source>
        <dbReference type="EMBL" id="CAL6078488.1"/>
    </source>
</evidence>
<dbReference type="EMBL" id="CATOUU010000002">
    <property type="protein sequence ID" value="CAI9912480.1"/>
    <property type="molecule type" value="Genomic_DNA"/>
</dbReference>
<gene>
    <name evidence="1" type="ORF">HINF_LOCUS125</name>
    <name evidence="2" type="ORF">HINF_LOCUS58928</name>
</gene>
<sequence length="1110" mass="119416">MMLQFIVISAHINNFISQGTLGSVQTEIVCQQSKIILGVVNMYCVKGNQSNKYANNSIQFNSDQQFNASIFFDAQRLDRLVFISVIAESVEMHTFSLVISERQLITSSSINVSYLDCYSTSFISRRGSIALNHSTISFRYTGINFEGILSFSTRMILLDVVFDTYIYATYGVLFAKQAVLNININEVNITGIFAFSNGSCLINIGSNVNLTIQNAFTNFFVKQICNSGSYNMTGVMVVGLNPVYYNTKTIEQGIKQILFDNYNIKQIVLNGVNIEAGCIIDGVQDFNFSFVYVDEDKSNMNTSLFCYRPMFNNMIIQGSFKTNSAELSSSASIFVTPNKTMILQNTEISVNFVSSNTVILSIIADYSVNQIIVRDSNISIIAQSNDYAYFYGISKNVYNVTILNCNITFSASNLKCFYGVALQLIDSIIDSLIIDINVNIQQEACGLGQNASGVFVQQLTISGQLTGINTFGLFKLTSTNISLTNINFFLKTYGTISNCGFIQIISQDCFVETNNIQFNNSLVSVIPSLYGGSSLCPCTNNSELVEGLCYCLSSYYHDISLHTCNCNVNSILSNDKCICQVPQTTMINGLCECETQNSFINNSLCVCAENATNSSNICMCPASYVYNNKQCVCEIPNTFSVNGQCICGNGALNVSGVCMCPYQTTLIDNSCICDIPQTILTAGICKCVTIGAFIMDYTCQCGINSTNTSNSCVCPIGSSLIDGVCQCATQDAFPENGTCVCGQYATNISNKCVCPADSSLQNGVCSCFTQDAIIVNSICVCAVNATNSSNICQCPVGAVLSNNVCACQTQFAFPVAGACVCAVNATNSSNTCVCPTGSSIISGVCVCSTSLSYPVSQSCQCPVNALNVSNTCTCPSGTTLQLDVCTCVVPQTQFISGSCACVTKNAFIKNSVCTCGTNSLNISNTCSCPTGSVLVSQACTCSTQNAFINSTGCFCPVNATNSSNKCTCPTGSLINANICKCTSQNAFPVNGTCVCGVNATNTSNMCICPNGSLLQGGVCVCQAATSYMYNKTCVLPIQYGDAFKFYGYLQYSSYGGQGVGKLWAGECIPYFYYSTETASIYPYLMATSWSATLGWIDEASLRNSAKCTYV</sequence>
<dbReference type="EMBL" id="CAXDID020000334">
    <property type="protein sequence ID" value="CAL6078488.1"/>
    <property type="molecule type" value="Genomic_DNA"/>
</dbReference>
<accession>A0AA86N4D8</accession>
<organism evidence="1">
    <name type="scientific">Hexamita inflata</name>
    <dbReference type="NCBI Taxonomy" id="28002"/>
    <lineage>
        <taxon>Eukaryota</taxon>
        <taxon>Metamonada</taxon>
        <taxon>Diplomonadida</taxon>
        <taxon>Hexamitidae</taxon>
        <taxon>Hexamitinae</taxon>
        <taxon>Hexamita</taxon>
    </lineage>
</organism>
<evidence type="ECO:0000313" key="3">
    <source>
        <dbReference type="Proteomes" id="UP001642409"/>
    </source>
</evidence>
<reference evidence="2 3" key="2">
    <citation type="submission" date="2024-07" db="EMBL/GenBank/DDBJ databases">
        <authorList>
            <person name="Akdeniz Z."/>
        </authorList>
    </citation>
    <scope>NUCLEOTIDE SEQUENCE [LARGE SCALE GENOMIC DNA]</scope>
</reference>